<sequence>MNKIQLFCLPFAGGSSLAYYNWKPYLHPSIEIIPLELAGRGTRINDSFYPNLSAAVDDAYHLIKKKINGLPYVLFGHSMGAMIAYEVIQKLVNSNNQIPIHAFFSGCRAPHLADRKKKYHLLSESEFKASILELGGTSPELFNSADFLDIFLPLLRNDFKIVETHDVQESIRPLPFPITVFLGKSDEFSADQCDSWKKHTSGLCSIYHFNGGHFFHQEHMEQLIKLMNFRVAESLQY</sequence>
<dbReference type="EMBL" id="BMJO01000002">
    <property type="protein sequence ID" value="GGE47064.1"/>
    <property type="molecule type" value="Genomic_DNA"/>
</dbReference>
<reference evidence="4 5" key="3">
    <citation type="submission" date="2019-03" db="EMBL/GenBank/DDBJ databases">
        <title>Genomic Encyclopedia of Type Strains, Phase IV (KMG-IV): sequencing the most valuable type-strain genomes for metagenomic binning, comparative biology and taxonomic classification.</title>
        <authorList>
            <person name="Goeker M."/>
        </authorList>
    </citation>
    <scope>NUCLEOTIDE SEQUENCE [LARGE SCALE GENOMIC DNA]</scope>
    <source>
        <strain evidence="4 5">DSM 103236</strain>
    </source>
</reference>
<organism evidence="4 5">
    <name type="scientific">Pedobacter psychrotolerans</name>
    <dbReference type="NCBI Taxonomy" id="1843235"/>
    <lineage>
        <taxon>Bacteria</taxon>
        <taxon>Pseudomonadati</taxon>
        <taxon>Bacteroidota</taxon>
        <taxon>Sphingobacteriia</taxon>
        <taxon>Sphingobacteriales</taxon>
        <taxon>Sphingobacteriaceae</taxon>
        <taxon>Pedobacter</taxon>
    </lineage>
</organism>
<reference evidence="3" key="1">
    <citation type="journal article" date="2014" name="Int. J. Syst. Evol. Microbiol.">
        <title>Complete genome of a new Firmicutes species belonging to the dominant human colonic microbiota ('Ruminococcus bicirculans') reveals two chromosomes and a selective capacity to utilize plant glucans.</title>
        <authorList>
            <consortium name="NISC Comparative Sequencing Program"/>
            <person name="Wegmann U."/>
            <person name="Louis P."/>
            <person name="Goesmann A."/>
            <person name="Henrissat B."/>
            <person name="Duncan S.H."/>
            <person name="Flint H.J."/>
        </authorList>
    </citation>
    <scope>NUCLEOTIDE SEQUENCE</scope>
    <source>
        <strain evidence="3">CGMCC 1.15644</strain>
    </source>
</reference>
<keyword evidence="6" id="KW-1185">Reference proteome</keyword>
<dbReference type="PANTHER" id="PTHR11487:SF0">
    <property type="entry name" value="S-ACYL FATTY ACID SYNTHASE THIOESTERASE, MEDIUM CHAIN"/>
    <property type="match status" value="1"/>
</dbReference>
<dbReference type="EMBL" id="SLWO01000004">
    <property type="protein sequence ID" value="TCO25231.1"/>
    <property type="molecule type" value="Genomic_DNA"/>
</dbReference>
<evidence type="ECO:0000313" key="3">
    <source>
        <dbReference type="EMBL" id="GGE47064.1"/>
    </source>
</evidence>
<dbReference type="AlphaFoldDB" id="A0A4R2HD45"/>
<dbReference type="InterPro" id="IPR001031">
    <property type="entry name" value="Thioesterase"/>
</dbReference>
<dbReference type="SUPFAM" id="SSF53474">
    <property type="entry name" value="alpha/beta-Hydrolases"/>
    <property type="match status" value="1"/>
</dbReference>
<accession>A0A4R2HD45</accession>
<evidence type="ECO:0000256" key="1">
    <source>
        <dbReference type="ARBA" id="ARBA00007169"/>
    </source>
</evidence>
<dbReference type="InterPro" id="IPR012223">
    <property type="entry name" value="TEII"/>
</dbReference>
<dbReference type="Proteomes" id="UP000622648">
    <property type="component" value="Unassembled WGS sequence"/>
</dbReference>
<gene>
    <name evidence="4" type="ORF">EV200_104268</name>
    <name evidence="3" type="ORF">GCM10011413_11480</name>
</gene>
<dbReference type="PANTHER" id="PTHR11487">
    <property type="entry name" value="THIOESTERASE"/>
    <property type="match status" value="1"/>
</dbReference>
<evidence type="ECO:0000259" key="2">
    <source>
        <dbReference type="Pfam" id="PF00975"/>
    </source>
</evidence>
<comment type="caution">
    <text evidence="4">The sequence shown here is derived from an EMBL/GenBank/DDBJ whole genome shotgun (WGS) entry which is preliminary data.</text>
</comment>
<dbReference type="OrthoDB" id="2213423at2"/>
<evidence type="ECO:0000313" key="6">
    <source>
        <dbReference type="Proteomes" id="UP000622648"/>
    </source>
</evidence>
<dbReference type="GO" id="GO:0008610">
    <property type="term" value="P:lipid biosynthetic process"/>
    <property type="evidence" value="ECO:0007669"/>
    <property type="project" value="TreeGrafter"/>
</dbReference>
<dbReference type="Gene3D" id="3.40.50.1820">
    <property type="entry name" value="alpha/beta hydrolase"/>
    <property type="match status" value="1"/>
</dbReference>
<comment type="similarity">
    <text evidence="1">Belongs to the thioesterase family.</text>
</comment>
<dbReference type="RefSeq" id="WP_132532810.1">
    <property type="nucleotide sequence ID" value="NZ_BMJO01000002.1"/>
</dbReference>
<protein>
    <submittedName>
        <fullName evidence="3 4">Thioesterase</fullName>
    </submittedName>
</protein>
<feature type="domain" description="Thioesterase" evidence="2">
    <location>
        <begin position="5"/>
        <end position="226"/>
    </location>
</feature>
<reference evidence="3" key="4">
    <citation type="submission" date="2024-05" db="EMBL/GenBank/DDBJ databases">
        <authorList>
            <person name="Sun Q."/>
            <person name="Zhou Y."/>
        </authorList>
    </citation>
    <scope>NUCLEOTIDE SEQUENCE</scope>
    <source>
        <strain evidence="3">CGMCC 1.15644</strain>
    </source>
</reference>
<name>A0A4R2HD45_9SPHI</name>
<dbReference type="Pfam" id="PF00975">
    <property type="entry name" value="Thioesterase"/>
    <property type="match status" value="1"/>
</dbReference>
<evidence type="ECO:0000313" key="5">
    <source>
        <dbReference type="Proteomes" id="UP000295684"/>
    </source>
</evidence>
<dbReference type="Proteomes" id="UP000295684">
    <property type="component" value="Unassembled WGS sequence"/>
</dbReference>
<proteinExistence type="inferred from homology"/>
<reference evidence="6" key="2">
    <citation type="journal article" date="2019" name="Int. J. Syst. Evol. Microbiol.">
        <title>The Global Catalogue of Microorganisms (GCM) 10K type strain sequencing project: providing services to taxonomists for standard genome sequencing and annotation.</title>
        <authorList>
            <consortium name="The Broad Institute Genomics Platform"/>
            <consortium name="The Broad Institute Genome Sequencing Center for Infectious Disease"/>
            <person name="Wu L."/>
            <person name="Ma J."/>
        </authorList>
    </citation>
    <scope>NUCLEOTIDE SEQUENCE [LARGE SCALE GENOMIC DNA]</scope>
    <source>
        <strain evidence="6">CGMCC 1.15644</strain>
    </source>
</reference>
<evidence type="ECO:0000313" key="4">
    <source>
        <dbReference type="EMBL" id="TCO25231.1"/>
    </source>
</evidence>
<dbReference type="InterPro" id="IPR029058">
    <property type="entry name" value="AB_hydrolase_fold"/>
</dbReference>